<dbReference type="AlphaFoldDB" id="A0A7K9ACU6"/>
<dbReference type="EMBL" id="VWZG01012255">
    <property type="protein sequence ID" value="NXG24999.1"/>
    <property type="molecule type" value="Genomic_DNA"/>
</dbReference>
<organism evidence="1 2">
    <name type="scientific">Grallaria varia</name>
    <name type="common">variegated antpitta</name>
    <dbReference type="NCBI Taxonomy" id="117165"/>
    <lineage>
        <taxon>Eukaryota</taxon>
        <taxon>Metazoa</taxon>
        <taxon>Chordata</taxon>
        <taxon>Craniata</taxon>
        <taxon>Vertebrata</taxon>
        <taxon>Euteleostomi</taxon>
        <taxon>Archelosauria</taxon>
        <taxon>Archosauria</taxon>
        <taxon>Dinosauria</taxon>
        <taxon>Saurischia</taxon>
        <taxon>Theropoda</taxon>
        <taxon>Coelurosauria</taxon>
        <taxon>Aves</taxon>
        <taxon>Neognathae</taxon>
        <taxon>Neoaves</taxon>
        <taxon>Telluraves</taxon>
        <taxon>Australaves</taxon>
        <taxon>Passeriformes</taxon>
        <taxon>Formicariidae</taxon>
        <taxon>Grallaria</taxon>
    </lineage>
</organism>
<dbReference type="PANTHER" id="PTHR15510:SF5">
    <property type="entry name" value="SPERM-ASSOCIATED ANTIGEN 8"/>
    <property type="match status" value="1"/>
</dbReference>
<dbReference type="Pfam" id="PF22584">
    <property type="entry name" value="CFAP143"/>
    <property type="match status" value="1"/>
</dbReference>
<dbReference type="GO" id="GO:0005737">
    <property type="term" value="C:cytoplasm"/>
    <property type="evidence" value="ECO:0007669"/>
    <property type="project" value="TreeGrafter"/>
</dbReference>
<dbReference type="GO" id="GO:0008017">
    <property type="term" value="F:microtubule binding"/>
    <property type="evidence" value="ECO:0007669"/>
    <property type="project" value="InterPro"/>
</dbReference>
<dbReference type="GO" id="GO:0045944">
    <property type="term" value="P:positive regulation of transcription by RNA polymerase II"/>
    <property type="evidence" value="ECO:0007669"/>
    <property type="project" value="TreeGrafter"/>
</dbReference>
<feature type="non-terminal residue" evidence="1">
    <location>
        <position position="177"/>
    </location>
</feature>
<proteinExistence type="predicted"/>
<dbReference type="GO" id="GO:0005634">
    <property type="term" value="C:nucleus"/>
    <property type="evidence" value="ECO:0007669"/>
    <property type="project" value="TreeGrafter"/>
</dbReference>
<feature type="non-terminal residue" evidence="1">
    <location>
        <position position="1"/>
    </location>
</feature>
<protein>
    <submittedName>
        <fullName evidence="1">SPAG8 protein</fullName>
    </submittedName>
</protein>
<dbReference type="PANTHER" id="PTHR15510">
    <property type="entry name" value="SPERM-ASSOCIATED ANTIGEN 8"/>
    <property type="match status" value="1"/>
</dbReference>
<name>A0A7K9ACU6_9PASS</name>
<comment type="caution">
    <text evidence="1">The sequence shown here is derived from an EMBL/GenBank/DDBJ whole genome shotgun (WGS) entry which is preliminary data.</text>
</comment>
<evidence type="ECO:0000313" key="1">
    <source>
        <dbReference type="EMBL" id="NXG24999.1"/>
    </source>
</evidence>
<sequence>TVHLQKVVDPLNSGLWQELGSEDSTQRGYRGLPLHQFLSSITDSSTMDTYCPPHRTLLLGKGWGCPRAEGCGIYSDRRKETEENICPRPEPGESLSITHRDYSARGFQPTPLPTTQPHNYLTEQPTSFWLEQARGLPGVTAIFGRNIPFKRNTAFSTPITVYLGQPCDPPSSELQPY</sequence>
<gene>
    <name evidence="1" type="primary">Spag8</name>
    <name evidence="1" type="ORF">GRAVAR_R05336</name>
</gene>
<reference evidence="1 2" key="1">
    <citation type="submission" date="2019-09" db="EMBL/GenBank/DDBJ databases">
        <title>Bird 10,000 Genomes (B10K) Project - Family phase.</title>
        <authorList>
            <person name="Zhang G."/>
        </authorList>
    </citation>
    <scope>NUCLEOTIDE SEQUENCE [LARGE SCALE GENOMIC DNA]</scope>
    <source>
        <strain evidence="1">B10K-DU-001-02</strain>
        <tissue evidence="1">Muscle</tissue>
    </source>
</reference>
<dbReference type="InterPro" id="IPR026124">
    <property type="entry name" value="Sperm-assoc_Ag8"/>
</dbReference>
<dbReference type="Proteomes" id="UP000591535">
    <property type="component" value="Unassembled WGS sequence"/>
</dbReference>
<accession>A0A7K9ACU6</accession>
<keyword evidence="2" id="KW-1185">Reference proteome</keyword>
<evidence type="ECO:0000313" key="2">
    <source>
        <dbReference type="Proteomes" id="UP000591535"/>
    </source>
</evidence>